<feature type="transmembrane region" description="Helical" evidence="4">
    <location>
        <begin position="145"/>
        <end position="166"/>
    </location>
</feature>
<proteinExistence type="predicted"/>
<dbReference type="PRINTS" id="PR00038">
    <property type="entry name" value="HTHLUXR"/>
</dbReference>
<dbReference type="Pfam" id="PF00196">
    <property type="entry name" value="GerE"/>
    <property type="match status" value="1"/>
</dbReference>
<organism evidence="6 7">
    <name type="scientific">Megasphaera cerevisiae DSM 20462</name>
    <dbReference type="NCBI Taxonomy" id="1122219"/>
    <lineage>
        <taxon>Bacteria</taxon>
        <taxon>Bacillati</taxon>
        <taxon>Bacillota</taxon>
        <taxon>Negativicutes</taxon>
        <taxon>Veillonellales</taxon>
        <taxon>Veillonellaceae</taxon>
        <taxon>Megasphaera</taxon>
    </lineage>
</organism>
<dbReference type="Proteomes" id="UP000036503">
    <property type="component" value="Unassembled WGS sequence"/>
</dbReference>
<dbReference type="PANTHER" id="PTHR44688">
    <property type="entry name" value="DNA-BINDING TRANSCRIPTIONAL ACTIVATOR DEVR_DOSR"/>
    <property type="match status" value="1"/>
</dbReference>
<evidence type="ECO:0000313" key="6">
    <source>
        <dbReference type="EMBL" id="KMO87299.1"/>
    </source>
</evidence>
<keyword evidence="3" id="KW-0804">Transcription</keyword>
<keyword evidence="4" id="KW-0812">Transmembrane</keyword>
<keyword evidence="2" id="KW-0238">DNA-binding</keyword>
<dbReference type="AlphaFoldDB" id="A0A0J6WXE6"/>
<keyword evidence="4" id="KW-1133">Transmembrane helix</keyword>
<keyword evidence="7" id="KW-1185">Reference proteome</keyword>
<dbReference type="PATRIC" id="fig|1122219.3.peg.2812"/>
<accession>A0A0J6WXE6</accession>
<sequence length="303" mass="34647">MEWYYLTGHPDQAQHELEMFTIHGSDVRLQSGTLLSSLFFQARLAAFYGSKESFADAMHQFHRFIPDTFSSFYLNMASLCQSFLIALTEPSEEQIENSLQAMQRSTFFAPCQPFAQLIHDRLLLARGSYTKVSQYAQKHTDDAIAASYILIAIYESLFAAIAFHYLNAPQKAGKFLKQAIDLAIPDHIIMPFAEHMEYIEPLLSKLMRERFHLKFIREIRTLSMTDSLANIRGMVKAGRDIPYLSEREHYIATLVTAGITNKDIARDLNVAEVTIKKTLSRIYTKLGIPNRTALTSYMKNKPQ</sequence>
<evidence type="ECO:0000256" key="1">
    <source>
        <dbReference type="ARBA" id="ARBA00023015"/>
    </source>
</evidence>
<dbReference type="InterPro" id="IPR011990">
    <property type="entry name" value="TPR-like_helical_dom_sf"/>
</dbReference>
<protein>
    <recommendedName>
        <fullName evidence="5">HTH luxR-type domain-containing protein</fullName>
    </recommendedName>
</protein>
<dbReference type="SUPFAM" id="SSF46894">
    <property type="entry name" value="C-terminal effector domain of the bipartite response regulators"/>
    <property type="match status" value="1"/>
</dbReference>
<dbReference type="Gene3D" id="1.10.10.10">
    <property type="entry name" value="Winged helix-like DNA-binding domain superfamily/Winged helix DNA-binding domain"/>
    <property type="match status" value="1"/>
</dbReference>
<dbReference type="GO" id="GO:0006355">
    <property type="term" value="P:regulation of DNA-templated transcription"/>
    <property type="evidence" value="ECO:0007669"/>
    <property type="project" value="InterPro"/>
</dbReference>
<dbReference type="PANTHER" id="PTHR44688:SF16">
    <property type="entry name" value="DNA-BINDING TRANSCRIPTIONAL ACTIVATOR DEVR_DOSR"/>
    <property type="match status" value="1"/>
</dbReference>
<evidence type="ECO:0000256" key="4">
    <source>
        <dbReference type="SAM" id="Phobius"/>
    </source>
</evidence>
<feature type="domain" description="HTH luxR-type" evidence="5">
    <location>
        <begin position="237"/>
        <end position="302"/>
    </location>
</feature>
<dbReference type="PROSITE" id="PS50043">
    <property type="entry name" value="HTH_LUXR_2"/>
    <property type="match status" value="1"/>
</dbReference>
<dbReference type="InParanoid" id="A0A0J6WXE6"/>
<dbReference type="GO" id="GO:0003677">
    <property type="term" value="F:DNA binding"/>
    <property type="evidence" value="ECO:0007669"/>
    <property type="project" value="UniProtKB-KW"/>
</dbReference>
<dbReference type="CDD" id="cd06170">
    <property type="entry name" value="LuxR_C_like"/>
    <property type="match status" value="1"/>
</dbReference>
<evidence type="ECO:0000256" key="2">
    <source>
        <dbReference type="ARBA" id="ARBA00023125"/>
    </source>
</evidence>
<dbReference type="InterPro" id="IPR016032">
    <property type="entry name" value="Sig_transdc_resp-reg_C-effctor"/>
</dbReference>
<evidence type="ECO:0000256" key="3">
    <source>
        <dbReference type="ARBA" id="ARBA00023163"/>
    </source>
</evidence>
<dbReference type="Gene3D" id="1.25.40.10">
    <property type="entry name" value="Tetratricopeptide repeat domain"/>
    <property type="match status" value="1"/>
</dbReference>
<dbReference type="InterPro" id="IPR000792">
    <property type="entry name" value="Tscrpt_reg_LuxR_C"/>
</dbReference>
<name>A0A0J6WXE6_9FIRM</name>
<reference evidence="6 7" key="1">
    <citation type="submission" date="2015-06" db="EMBL/GenBank/DDBJ databases">
        <title>Draft genome sequence of beer spoilage bacterium Megasphaera cerevisiae type strain 20462.</title>
        <authorList>
            <person name="Kutumbaka K."/>
            <person name="Pasmowitz J."/>
            <person name="Mategko J."/>
            <person name="Reyes D."/>
            <person name="Friedrich A."/>
            <person name="Han S."/>
            <person name="Martens-Habbena W."/>
            <person name="Neal-McKinney J."/>
            <person name="Janagama H.K."/>
            <person name="Nadala C."/>
            <person name="Samadpour M."/>
        </authorList>
    </citation>
    <scope>NUCLEOTIDE SEQUENCE [LARGE SCALE GENOMIC DNA]</scope>
    <source>
        <strain evidence="6 7">DSM 20462</strain>
    </source>
</reference>
<dbReference type="SMART" id="SM00421">
    <property type="entry name" value="HTH_LUXR"/>
    <property type="match status" value="1"/>
</dbReference>
<keyword evidence="1" id="KW-0805">Transcription regulation</keyword>
<dbReference type="InterPro" id="IPR036388">
    <property type="entry name" value="WH-like_DNA-bd_sf"/>
</dbReference>
<keyword evidence="4" id="KW-0472">Membrane</keyword>
<dbReference type="STRING" id="39029.BSR42_01670"/>
<dbReference type="EMBL" id="LEKT01000007">
    <property type="protein sequence ID" value="KMO87299.1"/>
    <property type="molecule type" value="Genomic_DNA"/>
</dbReference>
<gene>
    <name evidence="6" type="ORF">AB840_03580</name>
</gene>
<evidence type="ECO:0000313" key="7">
    <source>
        <dbReference type="Proteomes" id="UP000036503"/>
    </source>
</evidence>
<comment type="caution">
    <text evidence="6">The sequence shown here is derived from an EMBL/GenBank/DDBJ whole genome shotgun (WGS) entry which is preliminary data.</text>
</comment>
<evidence type="ECO:0000259" key="5">
    <source>
        <dbReference type="PROSITE" id="PS50043"/>
    </source>
</evidence>